<feature type="domain" description="Deltex C-terminal" evidence="6">
    <location>
        <begin position="4"/>
        <end position="80"/>
    </location>
</feature>
<comment type="subcellular location">
    <subcellularLocation>
        <location evidence="5">Cytoplasm</location>
    </subcellularLocation>
</comment>
<evidence type="ECO:0000256" key="1">
    <source>
        <dbReference type="ARBA" id="ARBA00000900"/>
    </source>
</evidence>
<evidence type="ECO:0000259" key="6">
    <source>
        <dbReference type="Pfam" id="PF18102"/>
    </source>
</evidence>
<dbReference type="GO" id="GO:0007219">
    <property type="term" value="P:Notch signaling pathway"/>
    <property type="evidence" value="ECO:0007669"/>
    <property type="project" value="InterPro"/>
</dbReference>
<evidence type="ECO:0000313" key="7">
    <source>
        <dbReference type="EMBL" id="KAJ7385198.1"/>
    </source>
</evidence>
<keyword evidence="8" id="KW-1185">Reference proteome</keyword>
<evidence type="ECO:0000256" key="2">
    <source>
        <dbReference type="ARBA" id="ARBA00004906"/>
    </source>
</evidence>
<protein>
    <recommendedName>
        <fullName evidence="5">E3 ubiquitin-protein ligase</fullName>
        <ecNumber evidence="5">2.3.2.27</ecNumber>
    </recommendedName>
</protein>
<name>A0A9X0D4B7_9CNID</name>
<reference evidence="7" key="1">
    <citation type="submission" date="2023-01" db="EMBL/GenBank/DDBJ databases">
        <title>Genome assembly of the deep-sea coral Lophelia pertusa.</title>
        <authorList>
            <person name="Herrera S."/>
            <person name="Cordes E."/>
        </authorList>
    </citation>
    <scope>NUCLEOTIDE SEQUENCE</scope>
    <source>
        <strain evidence="7">USNM1676648</strain>
        <tissue evidence="7">Polyp</tissue>
    </source>
</reference>
<dbReference type="AlphaFoldDB" id="A0A9X0D4B7"/>
<dbReference type="EC" id="2.3.2.27" evidence="5"/>
<gene>
    <name evidence="7" type="ORF">OS493_017575</name>
</gene>
<dbReference type="Pfam" id="PF18102">
    <property type="entry name" value="DTC"/>
    <property type="match status" value="1"/>
</dbReference>
<keyword evidence="5" id="KW-0862">Zinc</keyword>
<accession>A0A9X0D4B7</accession>
<keyword evidence="4 5" id="KW-0479">Metal-binding</keyword>
<evidence type="ECO:0000313" key="8">
    <source>
        <dbReference type="Proteomes" id="UP001163046"/>
    </source>
</evidence>
<dbReference type="PANTHER" id="PTHR12622">
    <property type="entry name" value="DELTEX-RELATED"/>
    <property type="match status" value="1"/>
</dbReference>
<proteinExistence type="inferred from homology"/>
<dbReference type="Gene3D" id="3.30.390.130">
    <property type="match status" value="1"/>
</dbReference>
<sequence>MTCLAYFPDTQEGRQVLKLLRKAFDARLVFTVSTSASDGAGDVALNDVELKTTTERDARNGYPDRGYLSRVRKQLATKGIY</sequence>
<dbReference type="GO" id="GO:0008270">
    <property type="term" value="F:zinc ion binding"/>
    <property type="evidence" value="ECO:0007669"/>
    <property type="project" value="UniProtKB-KW"/>
</dbReference>
<dbReference type="GO" id="GO:0016567">
    <property type="term" value="P:protein ubiquitination"/>
    <property type="evidence" value="ECO:0007669"/>
    <property type="project" value="UniProtKB-UniRule"/>
</dbReference>
<keyword evidence="5" id="KW-0963">Cytoplasm</keyword>
<comment type="similarity">
    <text evidence="5">Belongs to the Deltex family.</text>
</comment>
<keyword evidence="3 5" id="KW-0808">Transferase</keyword>
<comment type="catalytic activity">
    <reaction evidence="1 5">
        <text>S-ubiquitinyl-[E2 ubiquitin-conjugating enzyme]-L-cysteine + [acceptor protein]-L-lysine = [E2 ubiquitin-conjugating enzyme]-L-cysteine + N(6)-ubiquitinyl-[acceptor protein]-L-lysine.</text>
        <dbReference type="EC" id="2.3.2.27"/>
    </reaction>
</comment>
<evidence type="ECO:0000256" key="5">
    <source>
        <dbReference type="RuleBase" id="RU367105"/>
    </source>
</evidence>
<keyword evidence="5" id="KW-0863">Zinc-finger</keyword>
<dbReference type="InterPro" id="IPR039399">
    <property type="entry name" value="Deltex_C_sf"/>
</dbReference>
<dbReference type="GO" id="GO:0061630">
    <property type="term" value="F:ubiquitin protein ligase activity"/>
    <property type="evidence" value="ECO:0007669"/>
    <property type="project" value="UniProtKB-UniRule"/>
</dbReference>
<comment type="caution">
    <text evidence="7">The sequence shown here is derived from an EMBL/GenBank/DDBJ whole genome shotgun (WGS) entry which is preliminary data.</text>
</comment>
<dbReference type="InterPro" id="IPR039396">
    <property type="entry name" value="Deltex_C"/>
</dbReference>
<evidence type="ECO:0000256" key="3">
    <source>
        <dbReference type="ARBA" id="ARBA00022679"/>
    </source>
</evidence>
<dbReference type="OrthoDB" id="527344at2759"/>
<dbReference type="InterPro" id="IPR039398">
    <property type="entry name" value="Deltex_fam"/>
</dbReference>
<organism evidence="7 8">
    <name type="scientific">Desmophyllum pertusum</name>
    <dbReference type="NCBI Taxonomy" id="174260"/>
    <lineage>
        <taxon>Eukaryota</taxon>
        <taxon>Metazoa</taxon>
        <taxon>Cnidaria</taxon>
        <taxon>Anthozoa</taxon>
        <taxon>Hexacorallia</taxon>
        <taxon>Scleractinia</taxon>
        <taxon>Caryophylliina</taxon>
        <taxon>Caryophylliidae</taxon>
        <taxon>Desmophyllum</taxon>
    </lineage>
</organism>
<evidence type="ECO:0000256" key="4">
    <source>
        <dbReference type="ARBA" id="ARBA00022723"/>
    </source>
</evidence>
<dbReference type="Proteomes" id="UP001163046">
    <property type="component" value="Unassembled WGS sequence"/>
</dbReference>
<dbReference type="GO" id="GO:0005737">
    <property type="term" value="C:cytoplasm"/>
    <property type="evidence" value="ECO:0007669"/>
    <property type="project" value="UniProtKB-SubCell"/>
</dbReference>
<dbReference type="EMBL" id="MU825882">
    <property type="protein sequence ID" value="KAJ7385198.1"/>
    <property type="molecule type" value="Genomic_DNA"/>
</dbReference>
<comment type="pathway">
    <text evidence="2 5">Protein modification; protein ubiquitination.</text>
</comment>